<keyword evidence="2" id="KW-1185">Reference proteome</keyword>
<gene>
    <name evidence="1" type="ORF">CEXT_293321</name>
</gene>
<dbReference type="AlphaFoldDB" id="A0AAV4SR79"/>
<reference evidence="1 2" key="1">
    <citation type="submission" date="2021-06" db="EMBL/GenBank/DDBJ databases">
        <title>Caerostris extrusa draft genome.</title>
        <authorList>
            <person name="Kono N."/>
            <person name="Arakawa K."/>
        </authorList>
    </citation>
    <scope>NUCLEOTIDE SEQUENCE [LARGE SCALE GENOMIC DNA]</scope>
</reference>
<evidence type="ECO:0000313" key="1">
    <source>
        <dbReference type="EMBL" id="GIY34967.1"/>
    </source>
</evidence>
<dbReference type="EMBL" id="BPLR01009840">
    <property type="protein sequence ID" value="GIY34967.1"/>
    <property type="molecule type" value="Genomic_DNA"/>
</dbReference>
<organism evidence="1 2">
    <name type="scientific">Caerostris extrusa</name>
    <name type="common">Bark spider</name>
    <name type="synonym">Caerostris bankana</name>
    <dbReference type="NCBI Taxonomy" id="172846"/>
    <lineage>
        <taxon>Eukaryota</taxon>
        <taxon>Metazoa</taxon>
        <taxon>Ecdysozoa</taxon>
        <taxon>Arthropoda</taxon>
        <taxon>Chelicerata</taxon>
        <taxon>Arachnida</taxon>
        <taxon>Araneae</taxon>
        <taxon>Araneomorphae</taxon>
        <taxon>Entelegynae</taxon>
        <taxon>Araneoidea</taxon>
        <taxon>Araneidae</taxon>
        <taxon>Caerostris</taxon>
    </lineage>
</organism>
<name>A0AAV4SR79_CAEEX</name>
<proteinExistence type="predicted"/>
<sequence>MDPPNHTAYLRSAGAHTGPYWDRGPGVLPQPACYSGKQSVASEKEDIVQDVTSDIHVTFHYGVVQCTLWKKNSKY</sequence>
<evidence type="ECO:0000313" key="2">
    <source>
        <dbReference type="Proteomes" id="UP001054945"/>
    </source>
</evidence>
<protein>
    <submittedName>
        <fullName evidence="1">Uncharacterized protein</fullName>
    </submittedName>
</protein>
<dbReference type="Proteomes" id="UP001054945">
    <property type="component" value="Unassembled WGS sequence"/>
</dbReference>
<accession>A0AAV4SR79</accession>
<comment type="caution">
    <text evidence="1">The sequence shown here is derived from an EMBL/GenBank/DDBJ whole genome shotgun (WGS) entry which is preliminary data.</text>
</comment>